<feature type="non-terminal residue" evidence="4">
    <location>
        <position position="1"/>
    </location>
</feature>
<gene>
    <name evidence="4" type="primary">LOC125178324</name>
</gene>
<name>A0A979FM71_HYAAZ</name>
<organism evidence="3 4">
    <name type="scientific">Hyalella azteca</name>
    <name type="common">Amphipod</name>
    <dbReference type="NCBI Taxonomy" id="294128"/>
    <lineage>
        <taxon>Eukaryota</taxon>
        <taxon>Metazoa</taxon>
        <taxon>Ecdysozoa</taxon>
        <taxon>Arthropoda</taxon>
        <taxon>Crustacea</taxon>
        <taxon>Multicrustacea</taxon>
        <taxon>Malacostraca</taxon>
        <taxon>Eumalacostraca</taxon>
        <taxon>Peracarida</taxon>
        <taxon>Amphipoda</taxon>
        <taxon>Senticaudata</taxon>
        <taxon>Talitrida</taxon>
        <taxon>Talitroidea</taxon>
        <taxon>Hyalellidae</taxon>
        <taxon>Hyalella</taxon>
    </lineage>
</organism>
<dbReference type="InterPro" id="IPR007110">
    <property type="entry name" value="Ig-like_dom"/>
</dbReference>
<dbReference type="Proteomes" id="UP000694843">
    <property type="component" value="Unplaced"/>
</dbReference>
<proteinExistence type="predicted"/>
<feature type="domain" description="Ig-like" evidence="2">
    <location>
        <begin position="128"/>
        <end position="172"/>
    </location>
</feature>
<dbReference type="RefSeq" id="XP_047737768.1">
    <property type="nucleotide sequence ID" value="XM_047881812.1"/>
</dbReference>
<feature type="domain" description="Ig-like" evidence="2">
    <location>
        <begin position="25"/>
        <end position="117"/>
    </location>
</feature>
<dbReference type="InterPro" id="IPR013106">
    <property type="entry name" value="Ig_V-set"/>
</dbReference>
<evidence type="ECO:0000313" key="4">
    <source>
        <dbReference type="RefSeq" id="XP_047737768.1"/>
    </source>
</evidence>
<feature type="region of interest" description="Disordered" evidence="1">
    <location>
        <begin position="129"/>
        <end position="152"/>
    </location>
</feature>
<keyword evidence="3" id="KW-1185">Reference proteome</keyword>
<dbReference type="Pfam" id="PF07686">
    <property type="entry name" value="V-set"/>
    <property type="match status" value="1"/>
</dbReference>
<dbReference type="SUPFAM" id="SSF48726">
    <property type="entry name" value="Immunoglobulin"/>
    <property type="match status" value="2"/>
</dbReference>
<dbReference type="InterPro" id="IPR036179">
    <property type="entry name" value="Ig-like_dom_sf"/>
</dbReference>
<dbReference type="AlphaFoldDB" id="A0A979FM71"/>
<dbReference type="PANTHER" id="PTHR21261:SF15">
    <property type="entry name" value="BEATEN PATH IIIA, ISOFORM D-RELATED"/>
    <property type="match status" value="1"/>
</dbReference>
<dbReference type="KEGG" id="hazt:125178324"/>
<dbReference type="InterPro" id="IPR013783">
    <property type="entry name" value="Ig-like_fold"/>
</dbReference>
<dbReference type="GeneID" id="125178324"/>
<dbReference type="PROSITE" id="PS50835">
    <property type="entry name" value="IG_LIKE"/>
    <property type="match status" value="2"/>
</dbReference>
<protein>
    <submittedName>
        <fullName evidence="4">Uncharacterized protein LOC125178324</fullName>
    </submittedName>
</protein>
<evidence type="ECO:0000256" key="1">
    <source>
        <dbReference type="SAM" id="MobiDB-lite"/>
    </source>
</evidence>
<dbReference type="InterPro" id="IPR003599">
    <property type="entry name" value="Ig_sub"/>
</dbReference>
<dbReference type="PANTHER" id="PTHR21261">
    <property type="entry name" value="BEAT PROTEIN"/>
    <property type="match status" value="1"/>
</dbReference>
<dbReference type="SMART" id="SM00409">
    <property type="entry name" value="IG"/>
    <property type="match status" value="1"/>
</dbReference>
<evidence type="ECO:0000259" key="2">
    <source>
        <dbReference type="PROSITE" id="PS50835"/>
    </source>
</evidence>
<evidence type="ECO:0000313" key="3">
    <source>
        <dbReference type="Proteomes" id="UP000694843"/>
    </source>
</evidence>
<accession>A0A979FM71</accession>
<dbReference type="OrthoDB" id="8915289at2759"/>
<feature type="region of interest" description="Disordered" evidence="1">
    <location>
        <begin position="175"/>
        <end position="212"/>
    </location>
</feature>
<sequence>ATGQDRILKDRQGFSVLRIEGPHFVERGHAYSLTCVYDMGRCHLFNVEWLFNDENFFSFSPVHGGHSKDKAPIIVDLDQSNSTTVVIPTARFRDSGTYKCTVTTQEEEYYIDNKTFDLTVGVLPTAGPTIKETAADPDGGTTPPPPQVGSEVSLECTSQPSYPATNLTWVMNRKVGHEPQGGSRTARWVTNRKVGHEPQGGSGTARWVEPQG</sequence>
<dbReference type="Gene3D" id="2.60.40.10">
    <property type="entry name" value="Immunoglobulins"/>
    <property type="match status" value="1"/>
</dbReference>
<reference evidence="4" key="1">
    <citation type="submission" date="2025-08" db="UniProtKB">
        <authorList>
            <consortium name="RefSeq"/>
        </authorList>
    </citation>
    <scope>IDENTIFICATION</scope>
    <source>
        <tissue evidence="4">Whole organism</tissue>
    </source>
</reference>